<dbReference type="GO" id="GO:0005524">
    <property type="term" value="F:ATP binding"/>
    <property type="evidence" value="ECO:0007669"/>
    <property type="project" value="TreeGrafter"/>
</dbReference>
<dbReference type="PANTHER" id="PTHR30115:SF11">
    <property type="entry name" value="NITROGEN REGULATORY PROTEIN P-II HOMOLOG"/>
    <property type="match status" value="1"/>
</dbReference>
<name>A0A938BSA1_UNCW3</name>
<evidence type="ECO:0000313" key="1">
    <source>
        <dbReference type="EMBL" id="MBM3330327.1"/>
    </source>
</evidence>
<evidence type="ECO:0000313" key="2">
    <source>
        <dbReference type="Proteomes" id="UP000779900"/>
    </source>
</evidence>
<dbReference type="Pfam" id="PF00543">
    <property type="entry name" value="P-II"/>
    <property type="match status" value="1"/>
</dbReference>
<dbReference type="Proteomes" id="UP000779900">
    <property type="component" value="Unassembled WGS sequence"/>
</dbReference>
<dbReference type="PANTHER" id="PTHR30115">
    <property type="entry name" value="NITROGEN REGULATORY PROTEIN P-II"/>
    <property type="match status" value="1"/>
</dbReference>
<dbReference type="GO" id="GO:0030234">
    <property type="term" value="F:enzyme regulator activity"/>
    <property type="evidence" value="ECO:0007669"/>
    <property type="project" value="InterPro"/>
</dbReference>
<comment type="caution">
    <text evidence="1">The sequence shown here is derived from an EMBL/GenBank/DDBJ whole genome shotgun (WGS) entry which is preliminary data.</text>
</comment>
<dbReference type="GO" id="GO:0006808">
    <property type="term" value="P:regulation of nitrogen utilization"/>
    <property type="evidence" value="ECO:0007669"/>
    <property type="project" value="InterPro"/>
</dbReference>
<dbReference type="AlphaFoldDB" id="A0A938BSA1"/>
<accession>A0A938BSA1</accession>
<dbReference type="InterPro" id="IPR002187">
    <property type="entry name" value="N-reg_PII"/>
</dbReference>
<protein>
    <submittedName>
        <fullName evidence="1">P-II family nitrogen regulator</fullName>
    </submittedName>
</protein>
<organism evidence="1 2">
    <name type="scientific">candidate division WOR-3 bacterium</name>
    <dbReference type="NCBI Taxonomy" id="2052148"/>
    <lineage>
        <taxon>Bacteria</taxon>
        <taxon>Bacteria division WOR-3</taxon>
    </lineage>
</organism>
<proteinExistence type="predicted"/>
<dbReference type="PROSITE" id="PS51343">
    <property type="entry name" value="PII_GLNB_DOM"/>
    <property type="match status" value="1"/>
</dbReference>
<dbReference type="GO" id="GO:0005829">
    <property type="term" value="C:cytosol"/>
    <property type="evidence" value="ECO:0007669"/>
    <property type="project" value="TreeGrafter"/>
</dbReference>
<dbReference type="SUPFAM" id="SSF54913">
    <property type="entry name" value="GlnB-like"/>
    <property type="match status" value="1"/>
</dbReference>
<dbReference type="Gene3D" id="3.30.70.120">
    <property type="match status" value="1"/>
</dbReference>
<dbReference type="InterPro" id="IPR015867">
    <property type="entry name" value="N-reg_PII/ATP_PRibTrfase_C"/>
</dbReference>
<dbReference type="PRINTS" id="PR00340">
    <property type="entry name" value="PIIGLNB"/>
</dbReference>
<gene>
    <name evidence="1" type="ORF">FJY68_00580</name>
</gene>
<dbReference type="EMBL" id="VGIR01000002">
    <property type="protein sequence ID" value="MBM3330327.1"/>
    <property type="molecule type" value="Genomic_DNA"/>
</dbReference>
<dbReference type="SMART" id="SM00938">
    <property type="entry name" value="P-II"/>
    <property type="match status" value="1"/>
</dbReference>
<dbReference type="InterPro" id="IPR011322">
    <property type="entry name" value="N-reg_PII-like_a/b"/>
</dbReference>
<sequence>MKKIEAYIKRQRLAAVIERLHGLAGLTGVSVFDIHGFGRSRGESEPVHIEDNGVRWVPHVKIEIVCRDELVEIVISAIQAGAHTGLRADGKVYVSPVEDAVRISTGERGETAV</sequence>
<reference evidence="1" key="1">
    <citation type="submission" date="2019-03" db="EMBL/GenBank/DDBJ databases">
        <title>Lake Tanganyika Metagenome-Assembled Genomes (MAGs).</title>
        <authorList>
            <person name="Tran P."/>
        </authorList>
    </citation>
    <scope>NUCLEOTIDE SEQUENCE</scope>
    <source>
        <strain evidence="1">K_DeepCast_150m_m2_040</strain>
    </source>
</reference>